<proteinExistence type="predicted"/>
<name>A0AAD8T1A2_LOLMU</name>
<dbReference type="EMBL" id="JAUUTY010000003">
    <property type="protein sequence ID" value="KAK1667772.1"/>
    <property type="molecule type" value="Genomic_DNA"/>
</dbReference>
<dbReference type="PANTHER" id="PTHR31111">
    <property type="entry name" value="BNAA05G37150D PROTEIN-RELATED"/>
    <property type="match status" value="1"/>
</dbReference>
<dbReference type="SMART" id="SM00256">
    <property type="entry name" value="FBOX"/>
    <property type="match status" value="1"/>
</dbReference>
<reference evidence="3" key="1">
    <citation type="submission" date="2023-07" db="EMBL/GenBank/DDBJ databases">
        <title>A chromosome-level genome assembly of Lolium multiflorum.</title>
        <authorList>
            <person name="Chen Y."/>
            <person name="Copetti D."/>
            <person name="Kolliker R."/>
            <person name="Studer B."/>
        </authorList>
    </citation>
    <scope>NUCLEOTIDE SEQUENCE</scope>
    <source>
        <strain evidence="3">02402/16</strain>
        <tissue evidence="3">Leaf</tissue>
    </source>
</reference>
<dbReference type="AlphaFoldDB" id="A0AAD8T1A2"/>
<dbReference type="Proteomes" id="UP001231189">
    <property type="component" value="Unassembled WGS sequence"/>
</dbReference>
<feature type="region of interest" description="Disordered" evidence="1">
    <location>
        <begin position="363"/>
        <end position="382"/>
    </location>
</feature>
<evidence type="ECO:0000259" key="2">
    <source>
        <dbReference type="PROSITE" id="PS50181"/>
    </source>
</evidence>
<dbReference type="CDD" id="cd22157">
    <property type="entry name" value="F-box_AtFBW1-like"/>
    <property type="match status" value="1"/>
</dbReference>
<evidence type="ECO:0000313" key="4">
    <source>
        <dbReference type="Proteomes" id="UP001231189"/>
    </source>
</evidence>
<feature type="domain" description="F-box" evidence="2">
    <location>
        <begin position="17"/>
        <end position="63"/>
    </location>
</feature>
<dbReference type="InterPro" id="IPR011043">
    <property type="entry name" value="Gal_Oxase/kelch_b-propeller"/>
</dbReference>
<protein>
    <recommendedName>
        <fullName evidence="2">F-box domain-containing protein</fullName>
    </recommendedName>
</protein>
<accession>A0AAD8T1A2</accession>
<dbReference type="Gene3D" id="1.20.1280.50">
    <property type="match status" value="1"/>
</dbReference>
<feature type="compositionally biased region" description="Polar residues" evidence="1">
    <location>
        <begin position="371"/>
        <end position="382"/>
    </location>
</feature>
<dbReference type="SUPFAM" id="SSF81383">
    <property type="entry name" value="F-box domain"/>
    <property type="match status" value="1"/>
</dbReference>
<organism evidence="3 4">
    <name type="scientific">Lolium multiflorum</name>
    <name type="common">Italian ryegrass</name>
    <name type="synonym">Lolium perenne subsp. multiflorum</name>
    <dbReference type="NCBI Taxonomy" id="4521"/>
    <lineage>
        <taxon>Eukaryota</taxon>
        <taxon>Viridiplantae</taxon>
        <taxon>Streptophyta</taxon>
        <taxon>Embryophyta</taxon>
        <taxon>Tracheophyta</taxon>
        <taxon>Spermatophyta</taxon>
        <taxon>Magnoliopsida</taxon>
        <taxon>Liliopsida</taxon>
        <taxon>Poales</taxon>
        <taxon>Poaceae</taxon>
        <taxon>BOP clade</taxon>
        <taxon>Pooideae</taxon>
        <taxon>Poodae</taxon>
        <taxon>Poeae</taxon>
        <taxon>Poeae Chloroplast Group 2 (Poeae type)</taxon>
        <taxon>Loliodinae</taxon>
        <taxon>Loliinae</taxon>
        <taxon>Lolium</taxon>
    </lineage>
</organism>
<sequence>MASQEACSTAAPCGTPASSVRFLPTDVIYDVLLHLPAKTLCRFRAVSRSWRSLLTTDPHFAGAHASRHPHVVAAFFDEKDRRCHADTFDLSGNRIRRVTLNESSSAITGLCTHGNLACLTRSGVGPSRVRLINLATGVASALPGPDVVGIAVYMLGQVASSGEHKLLCVGRGHEQCHVFVLGLGGGHPRWRRKESPPVRLTGYILFAGKAAVVQGTVYCLAAGHFDYGIYADSMVSFNLETEEWAPTVLAGPLGDRLNSGWRPLVFDGISLAELSGYLVTAHTDEYTRSMDLWFLVEGQWCKRHHILLNVIFDSLHPRPVPLFVFDDGVGAARGCTLSLHAQLTDGAAAAFIVTGRPYGLRPTRPPLPLLSTKNNTQQRGRSSSSIFFLLGDRRRAPHASSSRPCRALTQATRPARRAQDAVLFLGDTRRVSSMAVAWRRYGLRGRAAPPRRRHAAPPRPLRHHAGPPRSPRSPHIRRPLAASASAVLVAD</sequence>
<dbReference type="PROSITE" id="PS50181">
    <property type="entry name" value="FBOX"/>
    <property type="match status" value="1"/>
</dbReference>
<dbReference type="PANTHER" id="PTHR31111:SF133">
    <property type="entry name" value="OS07G0196600 PROTEIN"/>
    <property type="match status" value="1"/>
</dbReference>
<feature type="compositionally biased region" description="Low complexity" evidence="1">
    <location>
        <begin position="479"/>
        <end position="491"/>
    </location>
</feature>
<gene>
    <name evidence="3" type="ORF">QYE76_055931</name>
</gene>
<dbReference type="Pfam" id="PF00646">
    <property type="entry name" value="F-box"/>
    <property type="match status" value="1"/>
</dbReference>
<dbReference type="SUPFAM" id="SSF50965">
    <property type="entry name" value="Galactose oxidase, central domain"/>
    <property type="match status" value="1"/>
</dbReference>
<feature type="compositionally biased region" description="Basic residues" evidence="1">
    <location>
        <begin position="449"/>
        <end position="478"/>
    </location>
</feature>
<keyword evidence="4" id="KW-1185">Reference proteome</keyword>
<evidence type="ECO:0000313" key="3">
    <source>
        <dbReference type="EMBL" id="KAK1667772.1"/>
    </source>
</evidence>
<feature type="region of interest" description="Disordered" evidence="1">
    <location>
        <begin position="446"/>
        <end position="491"/>
    </location>
</feature>
<evidence type="ECO:0000256" key="1">
    <source>
        <dbReference type="SAM" id="MobiDB-lite"/>
    </source>
</evidence>
<dbReference type="InterPro" id="IPR001810">
    <property type="entry name" value="F-box_dom"/>
</dbReference>
<comment type="caution">
    <text evidence="3">The sequence shown here is derived from an EMBL/GenBank/DDBJ whole genome shotgun (WGS) entry which is preliminary data.</text>
</comment>
<dbReference type="InterPro" id="IPR036047">
    <property type="entry name" value="F-box-like_dom_sf"/>
</dbReference>